<evidence type="ECO:0000313" key="1">
    <source>
        <dbReference type="EMBL" id="MBB3048175.1"/>
    </source>
</evidence>
<comment type="caution">
    <text evidence="1">The sequence shown here is derived from an EMBL/GenBank/DDBJ whole genome shotgun (WGS) entry which is preliminary data.</text>
</comment>
<accession>A0A7W4W675</accession>
<sequence>MIELKKNTLIFRFPEVHSDAVCQIGFQRTLRIPDDNNSYPLPPGLGGFHLEHVEDHAEKVSDTMIKRGGIMLPMHQSEAMWMYFPPRSEGYPFAIKIAAGKINAITGDSWSETLDSDKQDYVVIPRQPWIDGFCVDEGLIRQFVAMPLGEGYSVEEQITGSSEFGGLQIIAFPMKKSFYDEMQRKKQAEVFEERILYCRAGVEEDADTMGLAPGGLMHQQIYDDEYGAEAWDTENTSRCFIHIINSKQWGKITSQPIPIPPPTAKDYSRAGLPWFEYYNDSKKSVKGSKILSQLDSLATKMFKSGKGQLGDNKSVEIPKIIDVSPKKPEVKDGSW</sequence>
<name>A0A7W4W675_9GAMM</name>
<dbReference type="AlphaFoldDB" id="A0A7W4W675"/>
<gene>
    <name evidence="1" type="ORF">FHR99_002449</name>
</gene>
<evidence type="ECO:0000313" key="2">
    <source>
        <dbReference type="Proteomes" id="UP000537130"/>
    </source>
</evidence>
<dbReference type="Proteomes" id="UP000537130">
    <property type="component" value="Unassembled WGS sequence"/>
</dbReference>
<dbReference type="EMBL" id="JACHWY010000003">
    <property type="protein sequence ID" value="MBB3048175.1"/>
    <property type="molecule type" value="Genomic_DNA"/>
</dbReference>
<keyword evidence="2" id="KW-1185">Reference proteome</keyword>
<organism evidence="1 2">
    <name type="scientific">Litorivivens lipolytica</name>
    <dbReference type="NCBI Taxonomy" id="1524264"/>
    <lineage>
        <taxon>Bacteria</taxon>
        <taxon>Pseudomonadati</taxon>
        <taxon>Pseudomonadota</taxon>
        <taxon>Gammaproteobacteria</taxon>
        <taxon>Litorivivens</taxon>
    </lineage>
</organism>
<proteinExistence type="predicted"/>
<protein>
    <submittedName>
        <fullName evidence="1">Uncharacterized protein</fullName>
    </submittedName>
</protein>
<dbReference type="RefSeq" id="WP_183410977.1">
    <property type="nucleotide sequence ID" value="NZ_JACHWY010000003.1"/>
</dbReference>
<reference evidence="1 2" key="1">
    <citation type="submission" date="2020-08" db="EMBL/GenBank/DDBJ databases">
        <title>Genomic Encyclopedia of Type Strains, Phase III (KMG-III): the genomes of soil and plant-associated and newly described type strains.</title>
        <authorList>
            <person name="Whitman W."/>
        </authorList>
    </citation>
    <scope>NUCLEOTIDE SEQUENCE [LARGE SCALE GENOMIC DNA]</scope>
    <source>
        <strain evidence="1 2">CECT 8654</strain>
    </source>
</reference>